<keyword evidence="2" id="KW-1185">Reference proteome</keyword>
<dbReference type="EMBL" id="CM017617">
    <property type="protein sequence ID" value="TYI16474.1"/>
    <property type="molecule type" value="Genomic_DNA"/>
</dbReference>
<name>A0A5D2PMW4_GOSTO</name>
<reference evidence="1 2" key="1">
    <citation type="submission" date="2019-07" db="EMBL/GenBank/DDBJ databases">
        <title>WGS assembly of Gossypium tomentosum.</title>
        <authorList>
            <person name="Chen Z.J."/>
            <person name="Sreedasyam A."/>
            <person name="Ando A."/>
            <person name="Song Q."/>
            <person name="De L."/>
            <person name="Hulse-Kemp A."/>
            <person name="Ding M."/>
            <person name="Ye W."/>
            <person name="Kirkbride R."/>
            <person name="Jenkins J."/>
            <person name="Plott C."/>
            <person name="Lovell J."/>
            <person name="Lin Y.-M."/>
            <person name="Vaughn R."/>
            <person name="Liu B."/>
            <person name="Li W."/>
            <person name="Simpson S."/>
            <person name="Scheffler B."/>
            <person name="Saski C."/>
            <person name="Grover C."/>
            <person name="Hu G."/>
            <person name="Conover J."/>
            <person name="Carlson J."/>
            <person name="Shu S."/>
            <person name="Boston L."/>
            <person name="Williams M."/>
            <person name="Peterson D."/>
            <person name="Mcgee K."/>
            <person name="Jones D."/>
            <person name="Wendel J."/>
            <person name="Stelly D."/>
            <person name="Grimwood J."/>
            <person name="Schmutz J."/>
        </authorList>
    </citation>
    <scope>NUCLEOTIDE SEQUENCE [LARGE SCALE GENOMIC DNA]</scope>
    <source>
        <strain evidence="1">7179.01</strain>
    </source>
</reference>
<evidence type="ECO:0000313" key="1">
    <source>
        <dbReference type="EMBL" id="TYI16474.1"/>
    </source>
</evidence>
<dbReference type="AlphaFoldDB" id="A0A5D2PMW4"/>
<gene>
    <name evidence="1" type="ORF">ES332_A08G257600v1</name>
</gene>
<dbReference type="Proteomes" id="UP000322667">
    <property type="component" value="Chromosome A08"/>
</dbReference>
<accession>A0A5D2PMW4</accession>
<proteinExistence type="predicted"/>
<protein>
    <submittedName>
        <fullName evidence="1">Uncharacterized protein</fullName>
    </submittedName>
</protein>
<organism evidence="1 2">
    <name type="scientific">Gossypium tomentosum</name>
    <name type="common">Hawaiian cotton</name>
    <name type="synonym">Gossypium sandvicense</name>
    <dbReference type="NCBI Taxonomy" id="34277"/>
    <lineage>
        <taxon>Eukaryota</taxon>
        <taxon>Viridiplantae</taxon>
        <taxon>Streptophyta</taxon>
        <taxon>Embryophyta</taxon>
        <taxon>Tracheophyta</taxon>
        <taxon>Spermatophyta</taxon>
        <taxon>Magnoliopsida</taxon>
        <taxon>eudicotyledons</taxon>
        <taxon>Gunneridae</taxon>
        <taxon>Pentapetalae</taxon>
        <taxon>rosids</taxon>
        <taxon>malvids</taxon>
        <taxon>Malvales</taxon>
        <taxon>Malvaceae</taxon>
        <taxon>Malvoideae</taxon>
        <taxon>Gossypium</taxon>
    </lineage>
</organism>
<sequence length="69" mass="7966">MKPATCNLSSTTFQSQGMRYTIKHPQHKKVRNIYKLLPQNSDIVDNRSKYQSILLLRVQFLNSSQGVTL</sequence>
<evidence type="ECO:0000313" key="2">
    <source>
        <dbReference type="Proteomes" id="UP000322667"/>
    </source>
</evidence>